<evidence type="ECO:0000256" key="1">
    <source>
        <dbReference type="ARBA" id="ARBA00023002"/>
    </source>
</evidence>
<dbReference type="Pfam" id="PF01370">
    <property type="entry name" value="Epimerase"/>
    <property type="match status" value="1"/>
</dbReference>
<protein>
    <recommendedName>
        <fullName evidence="3">NAD-dependent epimerase/dehydratase domain-containing protein</fullName>
    </recommendedName>
</protein>
<dbReference type="InterPro" id="IPR036291">
    <property type="entry name" value="NAD(P)-bd_dom_sf"/>
</dbReference>
<gene>
    <name evidence="4" type="ORF">FHL15_001251</name>
</gene>
<dbReference type="Gene3D" id="3.40.50.720">
    <property type="entry name" value="NAD(P)-binding Rossmann-like Domain"/>
    <property type="match status" value="1"/>
</dbReference>
<organism evidence="4 5">
    <name type="scientific">Xylaria flabelliformis</name>
    <dbReference type="NCBI Taxonomy" id="2512241"/>
    <lineage>
        <taxon>Eukaryota</taxon>
        <taxon>Fungi</taxon>
        <taxon>Dikarya</taxon>
        <taxon>Ascomycota</taxon>
        <taxon>Pezizomycotina</taxon>
        <taxon>Sordariomycetes</taxon>
        <taxon>Xylariomycetidae</taxon>
        <taxon>Xylariales</taxon>
        <taxon>Xylariaceae</taxon>
        <taxon>Xylaria</taxon>
    </lineage>
</organism>
<dbReference type="EMBL" id="VFLP01000004">
    <property type="protein sequence ID" value="TRX98041.1"/>
    <property type="molecule type" value="Genomic_DNA"/>
</dbReference>
<dbReference type="InterPro" id="IPR050425">
    <property type="entry name" value="NAD(P)_dehydrat-like"/>
</dbReference>
<evidence type="ECO:0000259" key="3">
    <source>
        <dbReference type="Pfam" id="PF01370"/>
    </source>
</evidence>
<accession>A0A553ICX1</accession>
<reference evidence="5" key="1">
    <citation type="submission" date="2019-06" db="EMBL/GenBank/DDBJ databases">
        <title>Draft genome sequence of the griseofulvin-producing fungus Xylaria cubensis strain G536.</title>
        <authorList>
            <person name="Mead M.E."/>
            <person name="Raja H.A."/>
            <person name="Steenwyk J.L."/>
            <person name="Knowles S.L."/>
            <person name="Oberlies N.H."/>
            <person name="Rokas A."/>
        </authorList>
    </citation>
    <scope>NUCLEOTIDE SEQUENCE [LARGE SCALE GENOMIC DNA]</scope>
    <source>
        <strain evidence="5">G536</strain>
    </source>
</reference>
<dbReference type="Proteomes" id="UP000319160">
    <property type="component" value="Unassembled WGS sequence"/>
</dbReference>
<dbReference type="InterPro" id="IPR001509">
    <property type="entry name" value="Epimerase_deHydtase"/>
</dbReference>
<dbReference type="PANTHER" id="PTHR10366:SF564">
    <property type="entry name" value="STEROL-4-ALPHA-CARBOXYLATE 3-DEHYDROGENASE, DECARBOXYLATING"/>
    <property type="match status" value="1"/>
</dbReference>
<dbReference type="STRING" id="2512241.A0A553ICX1"/>
<sequence>MPSPNLLLTGATGFIGFDVLLKALEEGWVVRAAIRSISKSGSIVNHPKITALGRSDRLSFVEIPDICDQNAYEEAIKGVTHVVHLASPLPSPFLDPLTAIYEPNINSVNAMLRAAAKEPSLQKLVIASSVFGNSPFPPDVSQHITAEYRVPNLPGPFDSMMPAYCGGKIAATNAIDTFAKENNPSFDLAVVFPGFVFGKDQRALKIEDFMSSTNRILLGIITGKDADSPMPAGAVHVDDVAKIIILALKDGAPRNIGTTVPHVFDKAWDIVEKHFPKAIETGVFTKGSQATVPVNWDASQTERDFNLKFKTWEDMVVDTAGQYLELSGKEKA</sequence>
<comment type="caution">
    <text evidence="4">The sequence shown here is derived from an EMBL/GenBank/DDBJ whole genome shotgun (WGS) entry which is preliminary data.</text>
</comment>
<proteinExistence type="inferred from homology"/>
<evidence type="ECO:0000313" key="4">
    <source>
        <dbReference type="EMBL" id="TRX98041.1"/>
    </source>
</evidence>
<comment type="similarity">
    <text evidence="2">Belongs to the NAD(P)-dependent epimerase/dehydratase family. Dihydroflavonol-4-reductase subfamily.</text>
</comment>
<evidence type="ECO:0000256" key="2">
    <source>
        <dbReference type="ARBA" id="ARBA00023445"/>
    </source>
</evidence>
<feature type="domain" description="NAD-dependent epimerase/dehydratase" evidence="3">
    <location>
        <begin position="7"/>
        <end position="250"/>
    </location>
</feature>
<keyword evidence="5" id="KW-1185">Reference proteome</keyword>
<dbReference type="SUPFAM" id="SSF51735">
    <property type="entry name" value="NAD(P)-binding Rossmann-fold domains"/>
    <property type="match status" value="1"/>
</dbReference>
<evidence type="ECO:0000313" key="5">
    <source>
        <dbReference type="Proteomes" id="UP000319160"/>
    </source>
</evidence>
<dbReference type="OrthoDB" id="2735536at2759"/>
<keyword evidence="1" id="KW-0560">Oxidoreductase</keyword>
<dbReference type="PANTHER" id="PTHR10366">
    <property type="entry name" value="NAD DEPENDENT EPIMERASE/DEHYDRATASE"/>
    <property type="match status" value="1"/>
</dbReference>
<dbReference type="GO" id="GO:0016616">
    <property type="term" value="F:oxidoreductase activity, acting on the CH-OH group of donors, NAD or NADP as acceptor"/>
    <property type="evidence" value="ECO:0007669"/>
    <property type="project" value="TreeGrafter"/>
</dbReference>
<dbReference type="AlphaFoldDB" id="A0A553ICX1"/>
<name>A0A553ICX1_9PEZI</name>